<reference evidence="5" key="1">
    <citation type="submission" date="2006-12" db="EMBL/GenBank/DDBJ databases">
        <title>Complete sequence of Halorhodospira halophila SL1.</title>
        <authorList>
            <consortium name="US DOE Joint Genome Institute"/>
            <person name="Copeland A."/>
            <person name="Lucas S."/>
            <person name="Lapidus A."/>
            <person name="Barry K."/>
            <person name="Detter J.C."/>
            <person name="Glavina del Rio T."/>
            <person name="Hammon N."/>
            <person name="Israni S."/>
            <person name="Dalin E."/>
            <person name="Tice H."/>
            <person name="Pitluck S."/>
            <person name="Saunders E."/>
            <person name="Brettin T."/>
            <person name="Bruce D."/>
            <person name="Han C."/>
            <person name="Tapia R."/>
            <person name="Schmutz J."/>
            <person name="Larimer F."/>
            <person name="Land M."/>
            <person name="Hauser L."/>
            <person name="Kyrpides N."/>
            <person name="Mikhailova N."/>
            <person name="Hoff W."/>
            <person name="Richardson P."/>
        </authorList>
    </citation>
    <scope>NUCLEOTIDE SEQUENCE [LARGE SCALE GENOMIC DNA]</scope>
    <source>
        <strain evidence="5">DSM 244 / SL1</strain>
    </source>
</reference>
<dbReference type="OrthoDB" id="9769567at2"/>
<dbReference type="Gene3D" id="3.40.190.10">
    <property type="entry name" value="Periplasmic binding protein-like II"/>
    <property type="match status" value="2"/>
</dbReference>
<dbReference type="eggNOG" id="COG1840">
    <property type="taxonomic scope" value="Bacteria"/>
</dbReference>
<accession>A1WWA1</accession>
<evidence type="ECO:0000256" key="2">
    <source>
        <dbReference type="ARBA" id="ARBA00022729"/>
    </source>
</evidence>
<feature type="binding site" evidence="3">
    <location>
        <position position="223"/>
    </location>
    <ligand>
        <name>Fe cation</name>
        <dbReference type="ChEBI" id="CHEBI:24875"/>
    </ligand>
</feature>
<reference evidence="4 5" key="2">
    <citation type="journal article" date="2013" name="Stand. Genomic Sci.">
        <title>Complete genome sequence of Halorhodospira halophila SL1.</title>
        <authorList>
            <person name="Challacombe J.F."/>
            <person name="Majid S."/>
            <person name="Deole R."/>
            <person name="Brettin T.S."/>
            <person name="Bruce D."/>
            <person name="Delano S.F."/>
            <person name="Detter J.C."/>
            <person name="Gleasner C.D."/>
            <person name="Han C.S."/>
            <person name="Misra M."/>
            <person name="Reitenga K.G."/>
            <person name="Mikhailova N."/>
            <person name="Woyke T."/>
            <person name="Pitluck S."/>
            <person name="Nolan M."/>
            <person name="Land M.L."/>
            <person name="Saunders E."/>
            <person name="Tapia R."/>
            <person name="Lapidus A."/>
            <person name="Ivanova N."/>
            <person name="Hoff W.D."/>
        </authorList>
    </citation>
    <scope>NUCLEOTIDE SEQUENCE [LARGE SCALE GENOMIC DNA]</scope>
    <source>
        <strain evidence="5">DSM 244 / SL1</strain>
    </source>
</reference>
<gene>
    <name evidence="4" type="ordered locus">Hhal_1188</name>
</gene>
<evidence type="ECO:0000313" key="5">
    <source>
        <dbReference type="Proteomes" id="UP000000647"/>
    </source>
</evidence>
<dbReference type="Proteomes" id="UP000000647">
    <property type="component" value="Chromosome"/>
</dbReference>
<dbReference type="GO" id="GO:0030288">
    <property type="term" value="C:outer membrane-bounded periplasmic space"/>
    <property type="evidence" value="ECO:0007669"/>
    <property type="project" value="TreeGrafter"/>
</dbReference>
<dbReference type="KEGG" id="hha:Hhal_1188"/>
<dbReference type="HOGENOM" id="CLU_026974_2_1_6"/>
<keyword evidence="3" id="KW-0408">Iron</keyword>
<keyword evidence="3" id="KW-0479">Metal-binding</keyword>
<dbReference type="SUPFAM" id="SSF53850">
    <property type="entry name" value="Periplasmic binding protein-like II"/>
    <property type="match status" value="1"/>
</dbReference>
<evidence type="ECO:0000256" key="3">
    <source>
        <dbReference type="PIRSR" id="PIRSR002825-1"/>
    </source>
</evidence>
<dbReference type="PANTHER" id="PTHR30006">
    <property type="entry name" value="THIAMINE-BINDING PERIPLASMIC PROTEIN-RELATED"/>
    <property type="match status" value="1"/>
</dbReference>
<name>A1WWA1_HALHL</name>
<evidence type="ECO:0000256" key="1">
    <source>
        <dbReference type="ARBA" id="ARBA00008520"/>
    </source>
</evidence>
<dbReference type="PROSITE" id="PS51257">
    <property type="entry name" value="PROKAR_LIPOPROTEIN"/>
    <property type="match status" value="1"/>
</dbReference>
<dbReference type="InterPro" id="IPR006059">
    <property type="entry name" value="SBP"/>
</dbReference>
<comment type="similarity">
    <text evidence="1">Belongs to the bacterial solute-binding protein 1 family.</text>
</comment>
<organism evidence="4 5">
    <name type="scientific">Halorhodospira halophila (strain DSM 244 / SL1)</name>
    <name type="common">Ectothiorhodospira halophila (strain DSM 244 / SL1)</name>
    <dbReference type="NCBI Taxonomy" id="349124"/>
    <lineage>
        <taxon>Bacteria</taxon>
        <taxon>Pseudomonadati</taxon>
        <taxon>Pseudomonadota</taxon>
        <taxon>Gammaproteobacteria</taxon>
        <taxon>Chromatiales</taxon>
        <taxon>Ectothiorhodospiraceae</taxon>
        <taxon>Halorhodospira</taxon>
    </lineage>
</organism>
<dbReference type="PANTHER" id="PTHR30006:SF15">
    <property type="entry name" value="IRON-UTILIZATION PERIPLASMIC PROTEIN"/>
    <property type="match status" value="1"/>
</dbReference>
<dbReference type="InterPro" id="IPR026045">
    <property type="entry name" value="Ferric-bd"/>
</dbReference>
<dbReference type="AlphaFoldDB" id="A1WWA1"/>
<keyword evidence="5" id="KW-1185">Reference proteome</keyword>
<dbReference type="Pfam" id="PF13416">
    <property type="entry name" value="SBP_bac_8"/>
    <property type="match status" value="1"/>
</dbReference>
<dbReference type="STRING" id="349124.Hhal_1188"/>
<dbReference type="RefSeq" id="WP_011813986.1">
    <property type="nucleotide sequence ID" value="NC_008789.1"/>
</dbReference>
<feature type="binding site" evidence="3">
    <location>
        <position position="222"/>
    </location>
    <ligand>
        <name>Fe cation</name>
        <dbReference type="ChEBI" id="CHEBI:24875"/>
    </ligand>
</feature>
<proteinExistence type="inferred from homology"/>
<protein>
    <submittedName>
        <fullName evidence="4">Extracellular solute-binding protein, family 1</fullName>
    </submittedName>
</protein>
<sequence>MFRPIPVATALIAGAVLITGCDTGDDELTVYSARQDHLISPILERFTEETGISVRFVTDDAGPLMERLKAEGERTPADILLTVDAGNLHQATENDLLARLDSSELRGRIPEHLRDPDDRWFGLSVRARTIMYSPERVDPEELDSYANLADEKWEGRLCLRTSQQVYNQSLVAMMLHHEGEEETARIVEGWVDNLATSPFSNDTAVLEAIEAGQCDVGITNTYYLGRVLRDNPDFPVEVFWADQDGHGTHVNVSGAGITQHASNPEKAQKLLEWLASDDAQEQFAAINLEYPAVEGVDLDPIVANWGEFEPDTINVSEAGRLQREATMLMDRAGYR</sequence>
<evidence type="ECO:0000313" key="4">
    <source>
        <dbReference type="EMBL" id="ABM61963.1"/>
    </source>
</evidence>
<keyword evidence="2" id="KW-0732">Signal</keyword>
<dbReference type="PIRSF" id="PIRSF002825">
    <property type="entry name" value="CfbpA"/>
    <property type="match status" value="1"/>
</dbReference>
<dbReference type="GO" id="GO:0046872">
    <property type="term" value="F:metal ion binding"/>
    <property type="evidence" value="ECO:0007669"/>
    <property type="project" value="UniProtKB-KW"/>
</dbReference>
<dbReference type="EMBL" id="CP000544">
    <property type="protein sequence ID" value="ABM61963.1"/>
    <property type="molecule type" value="Genomic_DNA"/>
</dbReference>